<gene>
    <name evidence="4" type="ORF">FIESC28_01543</name>
</gene>
<dbReference type="GO" id="GO:0005829">
    <property type="term" value="C:cytosol"/>
    <property type="evidence" value="ECO:0007669"/>
    <property type="project" value="UniProtKB-ARBA"/>
</dbReference>
<dbReference type="PANTHER" id="PTHR43364:SF15">
    <property type="entry name" value="ARYL-ALCOHOL DEHYDROGENASE AAD16-RELATED"/>
    <property type="match status" value="1"/>
</dbReference>
<dbReference type="GeneID" id="41990989"/>
<evidence type="ECO:0000313" key="4">
    <source>
        <dbReference type="EMBL" id="RBR25580.1"/>
    </source>
</evidence>
<dbReference type="InterPro" id="IPR036812">
    <property type="entry name" value="NAD(P)_OxRdtase_dom_sf"/>
</dbReference>
<dbReference type="AlphaFoldDB" id="A0A366SA32"/>
<dbReference type="Gene3D" id="3.20.20.100">
    <property type="entry name" value="NADP-dependent oxidoreductase domain"/>
    <property type="match status" value="1"/>
</dbReference>
<accession>A0A366SA32</accession>
<dbReference type="InterPro" id="IPR050523">
    <property type="entry name" value="AKR_Detox_Biosynth"/>
</dbReference>
<evidence type="ECO:0000256" key="1">
    <source>
        <dbReference type="ARBA" id="ARBA00005179"/>
    </source>
</evidence>
<keyword evidence="5" id="KW-1185">Reference proteome</keyword>
<evidence type="ECO:0000313" key="5">
    <source>
        <dbReference type="Proteomes" id="UP000253153"/>
    </source>
</evidence>
<evidence type="ECO:0000256" key="2">
    <source>
        <dbReference type="ARBA" id="ARBA00023002"/>
    </source>
</evidence>
<dbReference type="InterPro" id="IPR023210">
    <property type="entry name" value="NADP_OxRdtase_dom"/>
</dbReference>
<dbReference type="GO" id="GO:0016491">
    <property type="term" value="F:oxidoreductase activity"/>
    <property type="evidence" value="ECO:0007669"/>
    <property type="project" value="UniProtKB-KW"/>
</dbReference>
<dbReference type="SUPFAM" id="SSF51430">
    <property type="entry name" value="NAD(P)-linked oxidoreductase"/>
    <property type="match status" value="1"/>
</dbReference>
<evidence type="ECO:0000259" key="3">
    <source>
        <dbReference type="Pfam" id="PF00248"/>
    </source>
</evidence>
<dbReference type="EMBL" id="QKXC01000037">
    <property type="protein sequence ID" value="RBR25580.1"/>
    <property type="molecule type" value="Genomic_DNA"/>
</dbReference>
<dbReference type="Proteomes" id="UP000253153">
    <property type="component" value="Unassembled WGS sequence"/>
</dbReference>
<reference evidence="4 5" key="1">
    <citation type="submission" date="2018-06" db="EMBL/GenBank/DDBJ databases">
        <title>Fusarium incarnatum-equiseti species complex species 28.</title>
        <authorList>
            <person name="Gardiner D.M."/>
        </authorList>
    </citation>
    <scope>NUCLEOTIDE SEQUENCE [LARGE SCALE GENOMIC DNA]</scope>
    <source>
        <strain evidence="4 5">FIESC_28</strain>
    </source>
</reference>
<comment type="caution">
    <text evidence="4">The sequence shown here is derived from an EMBL/GenBank/DDBJ whole genome shotgun (WGS) entry which is preliminary data.</text>
</comment>
<dbReference type="FunFam" id="3.20.20.100:FF:000004">
    <property type="entry name" value="Oxidoreductase, aldo/keto reductase"/>
    <property type="match status" value="1"/>
</dbReference>
<dbReference type="OrthoDB" id="1720422at2759"/>
<dbReference type="CDD" id="cd19079">
    <property type="entry name" value="AKR_EcYajO-like"/>
    <property type="match status" value="1"/>
</dbReference>
<protein>
    <recommendedName>
        <fullName evidence="3">NADP-dependent oxidoreductase domain-containing protein</fullName>
    </recommendedName>
</protein>
<organism evidence="4 5">
    <name type="scientific">Fusarium coffeatum</name>
    <dbReference type="NCBI Taxonomy" id="231269"/>
    <lineage>
        <taxon>Eukaryota</taxon>
        <taxon>Fungi</taxon>
        <taxon>Dikarya</taxon>
        <taxon>Ascomycota</taxon>
        <taxon>Pezizomycotina</taxon>
        <taxon>Sordariomycetes</taxon>
        <taxon>Hypocreomycetidae</taxon>
        <taxon>Hypocreales</taxon>
        <taxon>Nectriaceae</taxon>
        <taxon>Fusarium</taxon>
        <taxon>Fusarium incarnatum-equiseti species complex</taxon>
    </lineage>
</organism>
<feature type="domain" description="NADP-dependent oxidoreductase" evidence="3">
    <location>
        <begin position="34"/>
        <end position="353"/>
    </location>
</feature>
<sequence>MSSQHGYVQDLITGPPLTSMGYNRLGKSGLKVSKIILGAMSYGSKDWRKWVLEEDEALPLLEHAFKAGINTWDTADLYSNGVSEEIIAKALSTYKIPRERVVIMTKCRFAISGPDEHQLSPYAATVNDGEMVNRVGLSRKHVFDAAKASVQRLGTYIDVLQIQRMYPDVPREEIMKALNDVVESGLARYIGASSMPAWEFQALQNVAREHGWHQFISMQNYYNLLYREEEREMIPYCKHAGVGCIPWSPNARGVLARPWNGIDAGTSIRSQHDATIRKLYEDGNGMDKATVDIVEEVAKAREVPMAVIATAWCLHKGVNPIVGLNSKERIDEAVLAAKIRLTDDEISRLESAYEPKAVTGY</sequence>
<dbReference type="Pfam" id="PF00248">
    <property type="entry name" value="Aldo_ket_red"/>
    <property type="match status" value="1"/>
</dbReference>
<comment type="pathway">
    <text evidence="1">Secondary metabolite biosynthesis.</text>
</comment>
<keyword evidence="2" id="KW-0560">Oxidoreductase</keyword>
<proteinExistence type="predicted"/>
<name>A0A366SA32_9HYPO</name>
<dbReference type="PANTHER" id="PTHR43364">
    <property type="entry name" value="NADH-SPECIFIC METHYLGLYOXAL REDUCTASE-RELATED"/>
    <property type="match status" value="1"/>
</dbReference>
<dbReference type="RefSeq" id="XP_031020171.1">
    <property type="nucleotide sequence ID" value="XM_031155693.1"/>
</dbReference>